<organism evidence="1 2">
    <name type="scientific">Dentiscutata erythropus</name>
    <dbReference type="NCBI Taxonomy" id="1348616"/>
    <lineage>
        <taxon>Eukaryota</taxon>
        <taxon>Fungi</taxon>
        <taxon>Fungi incertae sedis</taxon>
        <taxon>Mucoromycota</taxon>
        <taxon>Glomeromycotina</taxon>
        <taxon>Glomeromycetes</taxon>
        <taxon>Diversisporales</taxon>
        <taxon>Gigasporaceae</taxon>
        <taxon>Dentiscutata</taxon>
    </lineage>
</organism>
<keyword evidence="2" id="KW-1185">Reference proteome</keyword>
<comment type="caution">
    <text evidence="1">The sequence shown here is derived from an EMBL/GenBank/DDBJ whole genome shotgun (WGS) entry which is preliminary data.</text>
</comment>
<dbReference type="OrthoDB" id="2442728at2759"/>
<feature type="non-terminal residue" evidence="1">
    <location>
        <position position="1"/>
    </location>
</feature>
<evidence type="ECO:0000313" key="2">
    <source>
        <dbReference type="Proteomes" id="UP000789405"/>
    </source>
</evidence>
<name>A0A9N9HK67_9GLOM</name>
<proteinExistence type="predicted"/>
<dbReference type="AlphaFoldDB" id="A0A9N9HK67"/>
<dbReference type="EMBL" id="CAJVPY010008489">
    <property type="protein sequence ID" value="CAG8696731.1"/>
    <property type="molecule type" value="Genomic_DNA"/>
</dbReference>
<protein>
    <submittedName>
        <fullName evidence="1">13831_t:CDS:1</fullName>
    </submittedName>
</protein>
<accession>A0A9N9HK67</accession>
<evidence type="ECO:0000313" key="1">
    <source>
        <dbReference type="EMBL" id="CAG8696731.1"/>
    </source>
</evidence>
<sequence>LTNKTNIMQFQPPPGFALPNMSTHDHHWTGFWCSLEKGGGNRYMAKCFYCKYELFGRPKNLHSHAIACGKWPVAARNNYIQEATSSTPKSCNNKKNLISSDQEQSEYVINTNNLLIDLFEEEEFEEPLEFEVEAVNIDINDELVMDKFFDIGIFEQLEQEVVDESSTIHFQNSINTKDWSIDDIFFQSEI</sequence>
<dbReference type="Proteomes" id="UP000789405">
    <property type="component" value="Unassembled WGS sequence"/>
</dbReference>
<reference evidence="1" key="1">
    <citation type="submission" date="2021-06" db="EMBL/GenBank/DDBJ databases">
        <authorList>
            <person name="Kallberg Y."/>
            <person name="Tangrot J."/>
            <person name="Rosling A."/>
        </authorList>
    </citation>
    <scope>NUCLEOTIDE SEQUENCE</scope>
    <source>
        <strain evidence="1">MA453B</strain>
    </source>
</reference>
<gene>
    <name evidence="1" type="ORF">DERYTH_LOCUS12726</name>
</gene>